<organism evidence="3 4">
    <name type="scientific">Flexibacter flexilis DSM 6793</name>
    <dbReference type="NCBI Taxonomy" id="927664"/>
    <lineage>
        <taxon>Bacteria</taxon>
        <taxon>Pseudomonadati</taxon>
        <taxon>Bacteroidota</taxon>
        <taxon>Cytophagia</taxon>
        <taxon>Cytophagales</taxon>
        <taxon>Flexibacteraceae</taxon>
        <taxon>Flexibacter</taxon>
    </lineage>
</organism>
<dbReference type="OrthoDB" id="8870348at2"/>
<dbReference type="RefSeq" id="WP_091511122.1">
    <property type="nucleotide sequence ID" value="NZ_FOLE01000004.1"/>
</dbReference>
<protein>
    <submittedName>
        <fullName evidence="3">O-succinylbenzoic acid--CoA ligase</fullName>
    </submittedName>
</protein>
<dbReference type="GO" id="GO:0031956">
    <property type="term" value="F:medium-chain fatty acid-CoA ligase activity"/>
    <property type="evidence" value="ECO:0007669"/>
    <property type="project" value="TreeGrafter"/>
</dbReference>
<keyword evidence="4" id="KW-1185">Reference proteome</keyword>
<evidence type="ECO:0000256" key="1">
    <source>
        <dbReference type="ARBA" id="ARBA00006432"/>
    </source>
</evidence>
<dbReference type="AlphaFoldDB" id="A0A1I1IGD8"/>
<feature type="domain" description="AMP-dependent synthetase/ligase" evidence="2">
    <location>
        <begin position="44"/>
        <end position="197"/>
    </location>
</feature>
<evidence type="ECO:0000313" key="3">
    <source>
        <dbReference type="EMBL" id="SFC32260.1"/>
    </source>
</evidence>
<dbReference type="InterPro" id="IPR000873">
    <property type="entry name" value="AMP-dep_synth/lig_dom"/>
</dbReference>
<dbReference type="PANTHER" id="PTHR43201">
    <property type="entry name" value="ACYL-COA SYNTHETASE"/>
    <property type="match status" value="1"/>
</dbReference>
<comment type="similarity">
    <text evidence="1">Belongs to the ATP-dependent AMP-binding enzyme family.</text>
</comment>
<name>A0A1I1IGD8_9BACT</name>
<dbReference type="SUPFAM" id="SSF56801">
    <property type="entry name" value="Acetyl-CoA synthetase-like"/>
    <property type="match status" value="1"/>
</dbReference>
<keyword evidence="3" id="KW-0436">Ligase</keyword>
<dbReference type="Proteomes" id="UP000199514">
    <property type="component" value="Unassembled WGS sequence"/>
</dbReference>
<dbReference type="EMBL" id="FOLE01000004">
    <property type="protein sequence ID" value="SFC32260.1"/>
    <property type="molecule type" value="Genomic_DNA"/>
</dbReference>
<dbReference type="Gene3D" id="3.40.50.12780">
    <property type="entry name" value="N-terminal domain of ligase-like"/>
    <property type="match status" value="1"/>
</dbReference>
<dbReference type="Pfam" id="PF00501">
    <property type="entry name" value="AMP-binding"/>
    <property type="match status" value="1"/>
</dbReference>
<dbReference type="GO" id="GO:0006631">
    <property type="term" value="P:fatty acid metabolic process"/>
    <property type="evidence" value="ECO:0007669"/>
    <property type="project" value="TreeGrafter"/>
</dbReference>
<dbReference type="STRING" id="927664.SAMN05421780_104252"/>
<evidence type="ECO:0000259" key="2">
    <source>
        <dbReference type="Pfam" id="PF00501"/>
    </source>
</evidence>
<dbReference type="PANTHER" id="PTHR43201:SF8">
    <property type="entry name" value="ACYL-COA SYNTHETASE FAMILY MEMBER 3"/>
    <property type="match status" value="1"/>
</dbReference>
<dbReference type="InterPro" id="IPR045851">
    <property type="entry name" value="AMP-bd_C_sf"/>
</dbReference>
<evidence type="ECO:0000313" key="4">
    <source>
        <dbReference type="Proteomes" id="UP000199514"/>
    </source>
</evidence>
<gene>
    <name evidence="3" type="ORF">SAMN05421780_104252</name>
</gene>
<dbReference type="InterPro" id="IPR042099">
    <property type="entry name" value="ANL_N_sf"/>
</dbReference>
<accession>A0A1I1IGD8</accession>
<dbReference type="Gene3D" id="3.30.300.30">
    <property type="match status" value="1"/>
</dbReference>
<proteinExistence type="inferred from homology"/>
<reference evidence="3 4" key="1">
    <citation type="submission" date="2016-10" db="EMBL/GenBank/DDBJ databases">
        <authorList>
            <person name="de Groot N.N."/>
        </authorList>
    </citation>
    <scope>NUCLEOTIDE SEQUENCE [LARGE SCALE GENOMIC DNA]</scope>
    <source>
        <strain evidence="3 4">DSM 6793</strain>
    </source>
</reference>
<sequence length="366" mass="40706">MFIHFNKKKPIAFAEIEQLDLSQYTDYEQNTLRFCRDWLSGKEIYTLHTSGSTGQPKAWQISRKAMQASVSMTAQYVGLKPQQKAFVCLNTAYIAGTMMLVRCLEVGMEMYVVPPSSNPLADFDADFRFDFAALVPLQVRAMLTDAHARNILQQSHANILVGGTAIDQALESELVAMTSPRWLHTYGMTETVSHIALRRLNGTQASQMFEALPNVILRLGERSCLCISAPTTDYKELITNDIVELSADGKHFVWLGRADNIINSGGVKVQAEKVEKALQQTLQTLQLSCECFVVGLPHAILGECVTAFLELSPALSQPQIMALKTALGLSLSVYEMPKEFVFVPVFQRTATDKVARQDTVKKYLGQ</sequence>